<sequence length="73" mass="7520">MISTLAALPSEVLAALGMLALLSLYVGKAYAGDAIFSQPGVGEKKRMTVVNERLRALGALSLVLGASALVYVV</sequence>
<evidence type="ECO:0000256" key="1">
    <source>
        <dbReference type="SAM" id="Phobius"/>
    </source>
</evidence>
<dbReference type="PATRIC" id="fig|1705389.3.peg.1668"/>
<dbReference type="Proteomes" id="UP000037747">
    <property type="component" value="Unassembled WGS sequence"/>
</dbReference>
<keyword evidence="1" id="KW-0812">Transmembrane</keyword>
<organism evidence="2 3">
    <name type="scientific">Halorubrum tropicale</name>
    <dbReference type="NCBI Taxonomy" id="1765655"/>
    <lineage>
        <taxon>Archaea</taxon>
        <taxon>Methanobacteriati</taxon>
        <taxon>Methanobacteriota</taxon>
        <taxon>Stenosarchaea group</taxon>
        <taxon>Halobacteria</taxon>
        <taxon>Halobacteriales</taxon>
        <taxon>Haloferacaceae</taxon>
        <taxon>Halorubrum</taxon>
    </lineage>
</organism>
<keyword evidence="3" id="KW-1185">Reference proteome</keyword>
<gene>
    <name evidence="2" type="ORF">AMR74_16090</name>
</gene>
<proteinExistence type="predicted"/>
<dbReference type="EMBL" id="LIST01000010">
    <property type="protein sequence ID" value="KOX94226.1"/>
    <property type="molecule type" value="Genomic_DNA"/>
</dbReference>
<evidence type="ECO:0000313" key="3">
    <source>
        <dbReference type="Proteomes" id="UP000037747"/>
    </source>
</evidence>
<dbReference type="RefSeq" id="WP_053773061.1">
    <property type="nucleotide sequence ID" value="NZ_LIST01000010.1"/>
</dbReference>
<comment type="caution">
    <text evidence="2">The sequence shown here is derived from an EMBL/GenBank/DDBJ whole genome shotgun (WGS) entry which is preliminary data.</text>
</comment>
<keyword evidence="1" id="KW-0472">Membrane</keyword>
<name>A0A0N1IUR5_9EURY</name>
<reference evidence="2 3" key="1">
    <citation type="submission" date="2015-08" db="EMBL/GenBank/DDBJ databases">
        <title>Genomes of Isolates from Cabo Rojo, PR.</title>
        <authorList>
            <person name="Sanchez-Nieves R.L."/>
            <person name="Montalvo-Rodriguez R."/>
        </authorList>
    </citation>
    <scope>NUCLEOTIDE SEQUENCE [LARGE SCALE GENOMIC DNA]</scope>
    <source>
        <strain evidence="2 3">5</strain>
    </source>
</reference>
<evidence type="ECO:0000313" key="2">
    <source>
        <dbReference type="EMBL" id="KOX94226.1"/>
    </source>
</evidence>
<dbReference type="AlphaFoldDB" id="A0A0N1IUR5"/>
<keyword evidence="1" id="KW-1133">Transmembrane helix</keyword>
<feature type="transmembrane region" description="Helical" evidence="1">
    <location>
        <begin position="55"/>
        <end position="72"/>
    </location>
</feature>
<accession>A0A0N1IUR5</accession>
<protein>
    <submittedName>
        <fullName evidence="2">Uncharacterized protein</fullName>
    </submittedName>
</protein>